<proteinExistence type="predicted"/>
<dbReference type="AlphaFoldDB" id="A0A512AQE7"/>
<comment type="caution">
    <text evidence="1">The sequence shown here is derived from an EMBL/GenBank/DDBJ whole genome shotgun (WGS) entry which is preliminary data.</text>
</comment>
<sequence length="129" mass="14191">MTRKFRKRPRGEVLQFEVGCHRLWTHMSLSEFFAVMALCRRGPSTSSEVASEASTWLDTPLPPDGLDRALHAVAGLGWARLDGGIYTISSDGTRIIRSCHIAYTRMLGSGVIHPDVAAARSCAAEFERS</sequence>
<dbReference type="EMBL" id="BJYR01000029">
    <property type="protein sequence ID" value="GEO01933.1"/>
    <property type="molecule type" value="Genomic_DNA"/>
</dbReference>
<name>A0A512AQE7_9SPHN</name>
<dbReference type="Proteomes" id="UP000321464">
    <property type="component" value="Unassembled WGS sequence"/>
</dbReference>
<protein>
    <submittedName>
        <fullName evidence="1">Uncharacterized protein</fullName>
    </submittedName>
</protein>
<accession>A0A512AQE7</accession>
<evidence type="ECO:0000313" key="1">
    <source>
        <dbReference type="EMBL" id="GEO01933.1"/>
    </source>
</evidence>
<evidence type="ECO:0000313" key="2">
    <source>
        <dbReference type="Proteomes" id="UP000321464"/>
    </source>
</evidence>
<organism evidence="1 2">
    <name type="scientific">Novosphingobium sediminis</name>
    <dbReference type="NCBI Taxonomy" id="707214"/>
    <lineage>
        <taxon>Bacteria</taxon>
        <taxon>Pseudomonadati</taxon>
        <taxon>Pseudomonadota</taxon>
        <taxon>Alphaproteobacteria</taxon>
        <taxon>Sphingomonadales</taxon>
        <taxon>Sphingomonadaceae</taxon>
        <taxon>Novosphingobium</taxon>
    </lineage>
</organism>
<reference evidence="1 2" key="1">
    <citation type="submission" date="2019-07" db="EMBL/GenBank/DDBJ databases">
        <title>Whole genome shotgun sequence of Novosphingobium sediminis NBRC 106119.</title>
        <authorList>
            <person name="Hosoyama A."/>
            <person name="Uohara A."/>
            <person name="Ohji S."/>
            <person name="Ichikawa N."/>
        </authorList>
    </citation>
    <scope>NUCLEOTIDE SEQUENCE [LARGE SCALE GENOMIC DNA]</scope>
    <source>
        <strain evidence="1 2">NBRC 106119</strain>
    </source>
</reference>
<dbReference type="OrthoDB" id="7510570at2"/>
<dbReference type="RefSeq" id="WP_147161209.1">
    <property type="nucleotide sequence ID" value="NZ_BJYR01000029.1"/>
</dbReference>
<gene>
    <name evidence="1" type="ORF">NSE01_37650</name>
</gene>
<keyword evidence="2" id="KW-1185">Reference proteome</keyword>